<dbReference type="AlphaFoldDB" id="A0A0S4QFE7"/>
<evidence type="ECO:0000313" key="3">
    <source>
        <dbReference type="Proteomes" id="UP000198802"/>
    </source>
</evidence>
<proteinExistence type="predicted"/>
<accession>A0A0S4QFE7</accession>
<dbReference type="InterPro" id="IPR003593">
    <property type="entry name" value="AAA+_ATPase"/>
</dbReference>
<dbReference type="PANTHER" id="PTHR42759:SF1">
    <property type="entry name" value="MAGNESIUM-CHELATASE SUBUNIT CHLD"/>
    <property type="match status" value="1"/>
</dbReference>
<dbReference type="Proteomes" id="UP000198802">
    <property type="component" value="Unassembled WGS sequence"/>
</dbReference>
<dbReference type="GO" id="GO:0016887">
    <property type="term" value="F:ATP hydrolysis activity"/>
    <property type="evidence" value="ECO:0007669"/>
    <property type="project" value="InterPro"/>
</dbReference>
<keyword evidence="3" id="KW-1185">Reference proteome</keyword>
<dbReference type="PANTHER" id="PTHR42759">
    <property type="entry name" value="MOXR FAMILY PROTEIN"/>
    <property type="match status" value="1"/>
</dbReference>
<name>A0A0S4QFE7_9ACTN</name>
<dbReference type="CDD" id="cd00009">
    <property type="entry name" value="AAA"/>
    <property type="match status" value="1"/>
</dbReference>
<sequence>MSSQGYAFADVADVQERLRETGYLADEAIATTVFLADRLGKPLLVEGPAGVGKTELAKALTTAVGAELIRLQCYEGLDEARALYEWNYKKQLLRIQAGASLAPEAAAGVAGAAGAAGESAGLATWRETHDDIFSEEFLLSRPLLTAIRRSEPTVLLIDETDKADVEVEGLLLEVLSDFQVTIPELGTLKATRRPFVILTSNATRELSEALKRRCLYLNLDYPSAAREKEIVLSRVPELGERMAESLVRIVRSLRAMELKKAPSIAETIDWGQTVLALGFDTMDDAAVTSTLGVVLKHASDQARAISQLKLGAN</sequence>
<dbReference type="InterPro" id="IPR027417">
    <property type="entry name" value="P-loop_NTPase"/>
</dbReference>
<protein>
    <submittedName>
        <fullName evidence="2">MoxR-like ATPase</fullName>
    </submittedName>
</protein>
<dbReference type="SMART" id="SM00382">
    <property type="entry name" value="AAA"/>
    <property type="match status" value="1"/>
</dbReference>
<dbReference type="RefSeq" id="WP_091270895.1">
    <property type="nucleotide sequence ID" value="NZ_FAOZ01000001.1"/>
</dbReference>
<dbReference type="GO" id="GO:0005524">
    <property type="term" value="F:ATP binding"/>
    <property type="evidence" value="ECO:0007669"/>
    <property type="project" value="InterPro"/>
</dbReference>
<feature type="domain" description="AAA+ ATPase" evidence="1">
    <location>
        <begin position="39"/>
        <end position="220"/>
    </location>
</feature>
<evidence type="ECO:0000259" key="1">
    <source>
        <dbReference type="SMART" id="SM00382"/>
    </source>
</evidence>
<dbReference type="InterPro" id="IPR050764">
    <property type="entry name" value="CbbQ/NirQ/NorQ/GpvN"/>
</dbReference>
<gene>
    <name evidence="2" type="ORF">Ga0074812_101402</name>
</gene>
<organism evidence="2 3">
    <name type="scientific">Parafrankia irregularis</name>
    <dbReference type="NCBI Taxonomy" id="795642"/>
    <lineage>
        <taxon>Bacteria</taxon>
        <taxon>Bacillati</taxon>
        <taxon>Actinomycetota</taxon>
        <taxon>Actinomycetes</taxon>
        <taxon>Frankiales</taxon>
        <taxon>Frankiaceae</taxon>
        <taxon>Parafrankia</taxon>
    </lineage>
</organism>
<dbReference type="Gene3D" id="3.40.50.300">
    <property type="entry name" value="P-loop containing nucleotide triphosphate hydrolases"/>
    <property type="match status" value="1"/>
</dbReference>
<dbReference type="SUPFAM" id="SSF52540">
    <property type="entry name" value="P-loop containing nucleoside triphosphate hydrolases"/>
    <property type="match status" value="1"/>
</dbReference>
<reference evidence="3" key="1">
    <citation type="submission" date="2015-11" db="EMBL/GenBank/DDBJ databases">
        <authorList>
            <person name="Varghese N."/>
        </authorList>
    </citation>
    <scope>NUCLEOTIDE SEQUENCE [LARGE SCALE GENOMIC DNA]</scope>
    <source>
        <strain evidence="3">DSM 45899</strain>
    </source>
</reference>
<dbReference type="EMBL" id="FAOZ01000001">
    <property type="protein sequence ID" value="CUU53903.1"/>
    <property type="molecule type" value="Genomic_DNA"/>
</dbReference>
<dbReference type="Pfam" id="PF07728">
    <property type="entry name" value="AAA_5"/>
    <property type="match status" value="1"/>
</dbReference>
<evidence type="ECO:0000313" key="2">
    <source>
        <dbReference type="EMBL" id="CUU53903.1"/>
    </source>
</evidence>
<dbReference type="InterPro" id="IPR011704">
    <property type="entry name" value="ATPase_dyneun-rel_AAA"/>
</dbReference>